<dbReference type="InterPro" id="IPR001750">
    <property type="entry name" value="ND/Mrp_TM"/>
</dbReference>
<evidence type="ECO:0000256" key="15">
    <source>
        <dbReference type="ARBA" id="ARBA00049551"/>
    </source>
</evidence>
<dbReference type="PROSITE" id="PS50253">
    <property type="entry name" value="COX3"/>
    <property type="match status" value="1"/>
</dbReference>
<comment type="catalytic activity">
    <reaction evidence="14">
        <text>4 Fe(II)-[cytochrome c] + O2 + 8 H(+)(in) = 4 Fe(III)-[cytochrome c] + 2 H2O + 4 H(+)(out)</text>
        <dbReference type="Rhea" id="RHEA:11436"/>
        <dbReference type="Rhea" id="RHEA-COMP:10350"/>
        <dbReference type="Rhea" id="RHEA-COMP:14399"/>
        <dbReference type="ChEBI" id="CHEBI:15377"/>
        <dbReference type="ChEBI" id="CHEBI:15378"/>
        <dbReference type="ChEBI" id="CHEBI:15379"/>
        <dbReference type="ChEBI" id="CHEBI:29033"/>
        <dbReference type="ChEBI" id="CHEBI:29034"/>
        <dbReference type="EC" id="7.1.1.9"/>
    </reaction>
    <physiologicalReaction direction="left-to-right" evidence="14">
        <dbReference type="Rhea" id="RHEA:11437"/>
    </physiologicalReaction>
</comment>
<name>A0A4U1ETC1_MONMO</name>
<feature type="transmembrane region" description="Helical" evidence="17">
    <location>
        <begin position="58"/>
        <end position="74"/>
    </location>
</feature>
<dbReference type="Proteomes" id="UP000308365">
    <property type="component" value="Unassembled WGS sequence"/>
</dbReference>
<feature type="domain" description="Heme-copper oxidase subunit III family profile" evidence="18">
    <location>
        <begin position="1"/>
        <end position="142"/>
    </location>
</feature>
<keyword evidence="11 16" id="KW-0496">Mitochondrion</keyword>
<evidence type="ECO:0000256" key="14">
    <source>
        <dbReference type="ARBA" id="ARBA00049512"/>
    </source>
</evidence>
<evidence type="ECO:0000313" key="20">
    <source>
        <dbReference type="Proteomes" id="UP000308365"/>
    </source>
</evidence>
<dbReference type="GO" id="GO:0006123">
    <property type="term" value="P:mitochondrial electron transport, cytochrome c to oxygen"/>
    <property type="evidence" value="ECO:0007669"/>
    <property type="project" value="TreeGrafter"/>
</dbReference>
<comment type="caution">
    <text evidence="19">The sequence shown here is derived from an EMBL/GenBank/DDBJ whole genome shotgun (WGS) entry which is preliminary data.</text>
</comment>
<evidence type="ECO:0000256" key="9">
    <source>
        <dbReference type="ARBA" id="ARBA00022982"/>
    </source>
</evidence>
<keyword evidence="10 17" id="KW-1133">Transmembrane helix</keyword>
<evidence type="ECO:0000313" key="19">
    <source>
        <dbReference type="EMBL" id="TKC39931.1"/>
    </source>
</evidence>
<evidence type="ECO:0000256" key="12">
    <source>
        <dbReference type="ARBA" id="ARBA00023136"/>
    </source>
</evidence>
<dbReference type="PANTHER" id="PTHR11403">
    <property type="entry name" value="CYTOCHROME C OXIDASE SUBUNIT III"/>
    <property type="match status" value="1"/>
</dbReference>
<sequence>FLLFDDLEESNALINKDSNMLLCHARKKPVQSMSIERGIFLKPKACELNLQANTAQKCMRLTFFLAFLTNLIYPEFLYKPSLYCSLIEGNHKHILQALFITITLGFYFTLLQASEYYKTPFTISDGIYGSTFFITTDFHGLHPRYSYLLPSDFLNETSTQKKRSPYKCRFDPIGIYPPTIPPLSNPNKQRRKNTCHSPISNFATSNQPGLRMNSRELRHNTNHPTSICSLKSSSRISFISNQTERLNAGLYFLVYTLIVSLPLLVASTYLKNTTGSLNFLLLQTHRISFPYAFPMGNNHNYLYLPTSNRPKITHCLFLSQPHGTLYHSYPYSNPLKLYRGYCPNNCSWPHEVYKPRPSPYHQSNWRAVHSHINFLMIKPHYHPNRNKYCNYSPLLLIYTNTTQCGKHTHHINIIHPFTREHALIALHIIPLLLLSLNLKIILGPLYCRYSLKRTLDCESSHEDPTLSRKQLQEVELNLSAPLKKAEKERQRRDSNYMCKANNMSGLICSHTVMVNVGLCEDKQKRFSPLEYCYGDVPKEIKTTIAMIDILMNSPICTIIKLCRFQELYVEELH</sequence>
<comment type="function">
    <text evidence="16">Component of the cytochrome c oxidase, the last enzyme in the mitochondrial electron transport chain which drives oxidative phosphorylation. The respiratory chain contains 3 multisubunit complexes succinate dehydrogenase (complex II, CII), ubiquinol-cytochrome c oxidoreductase (cytochrome b-c1 complex, complex III, CIII) and cytochrome c oxidase (complex IV, CIV), that cooperate to transfer electrons derived from NADH and succinate to molecular oxygen, creating an electrochemical gradient over the inner membrane that drives transmembrane transport and the ATP synthase. Cytochrome c oxidase is the component of the respiratory chain that catalyzes the reduction of oxygen to water. Electrons originating from reduced cytochrome c in the intermembrane space (IMS) are transferred via the dinuclear copper A center (CU(A)) of subunit 2 and heme A of subunit 1 to the active site in subunit 1, a binuclear center (BNC) formed by heme A3 and copper B (CU(B)). The BNC reduces molecular oxygen to 2 water molecules using 4 electrons from cytochrome c in the IMS and 4 protons from the mitochondrial matrix.</text>
</comment>
<keyword evidence="6 16" id="KW-0812">Transmembrane</keyword>
<comment type="subcellular location">
    <subcellularLocation>
        <location evidence="1">Mitochondrion inner membrane</location>
        <topology evidence="1">Multi-pass membrane protein</topology>
    </subcellularLocation>
</comment>
<feature type="non-terminal residue" evidence="19">
    <location>
        <position position="573"/>
    </location>
</feature>
<keyword evidence="12 17" id="KW-0472">Membrane</keyword>
<accession>A0A4U1ETC1</accession>
<dbReference type="PANTHER" id="PTHR11403:SF7">
    <property type="entry name" value="CYTOCHROME C OXIDASE SUBUNIT 3"/>
    <property type="match status" value="1"/>
</dbReference>
<evidence type="ECO:0000256" key="3">
    <source>
        <dbReference type="ARBA" id="ARBA00015944"/>
    </source>
</evidence>
<dbReference type="EMBL" id="RWIC01000823">
    <property type="protein sequence ID" value="TKC39931.1"/>
    <property type="molecule type" value="Genomic_DNA"/>
</dbReference>
<evidence type="ECO:0000256" key="16">
    <source>
        <dbReference type="RuleBase" id="RU003375"/>
    </source>
</evidence>
<evidence type="ECO:0000256" key="6">
    <source>
        <dbReference type="ARBA" id="ARBA00022692"/>
    </source>
</evidence>
<evidence type="ECO:0000256" key="1">
    <source>
        <dbReference type="ARBA" id="ARBA00004448"/>
    </source>
</evidence>
<dbReference type="GO" id="GO:0004129">
    <property type="term" value="F:cytochrome-c oxidase activity"/>
    <property type="evidence" value="ECO:0007669"/>
    <property type="project" value="UniProtKB-EC"/>
</dbReference>
<dbReference type="GO" id="GO:0005743">
    <property type="term" value="C:mitochondrial inner membrane"/>
    <property type="evidence" value="ECO:0007669"/>
    <property type="project" value="UniProtKB-SubCell"/>
</dbReference>
<dbReference type="Pfam" id="PF00361">
    <property type="entry name" value="Proton_antipo_M"/>
    <property type="match status" value="1"/>
</dbReference>
<evidence type="ECO:0000256" key="11">
    <source>
        <dbReference type="ARBA" id="ARBA00023128"/>
    </source>
</evidence>
<keyword evidence="9" id="KW-0249">Electron transport</keyword>
<dbReference type="AlphaFoldDB" id="A0A4U1ETC1"/>
<reference evidence="20" key="1">
    <citation type="journal article" date="2019" name="IScience">
        <title>Narwhal Genome Reveals Long-Term Low Genetic Diversity despite Current Large Abundance Size.</title>
        <authorList>
            <person name="Westbury M.V."/>
            <person name="Petersen B."/>
            <person name="Garde E."/>
            <person name="Heide-Jorgensen M.P."/>
            <person name="Lorenzen E.D."/>
        </authorList>
    </citation>
    <scope>NUCLEOTIDE SEQUENCE [LARGE SCALE GENOMIC DNA]</scope>
</reference>
<feature type="non-terminal residue" evidence="19">
    <location>
        <position position="1"/>
    </location>
</feature>
<evidence type="ECO:0000256" key="17">
    <source>
        <dbReference type="SAM" id="Phobius"/>
    </source>
</evidence>
<evidence type="ECO:0000256" key="8">
    <source>
        <dbReference type="ARBA" id="ARBA00022967"/>
    </source>
</evidence>
<dbReference type="Gene3D" id="1.20.120.80">
    <property type="entry name" value="Cytochrome c oxidase, subunit III, four-helix bundle"/>
    <property type="match status" value="1"/>
</dbReference>
<keyword evidence="8" id="KW-1278">Translocase</keyword>
<dbReference type="InterPro" id="IPR013833">
    <property type="entry name" value="Cyt_c_oxidase_su3_a-hlx"/>
</dbReference>
<dbReference type="SUPFAM" id="SSF81452">
    <property type="entry name" value="Cytochrome c oxidase subunit III-like"/>
    <property type="match status" value="1"/>
</dbReference>
<keyword evidence="5" id="KW-0679">Respiratory chain</keyword>
<evidence type="ECO:0000256" key="13">
    <source>
        <dbReference type="ARBA" id="ARBA00024313"/>
    </source>
</evidence>
<keyword evidence="4" id="KW-0813">Transport</keyword>
<comment type="function">
    <text evidence="13">Core subunit of the mitochondrial membrane respiratory chain NADH dehydrogenase (Complex I) which catalyzes electron transfer from NADH through the respiratory chain, using ubiquinone as an electron acceptor. Essential for the catalytic activity and assembly of complex I.</text>
</comment>
<dbReference type="InterPro" id="IPR000298">
    <property type="entry name" value="Cyt_c_oxidase-like_su3"/>
</dbReference>
<evidence type="ECO:0000256" key="10">
    <source>
        <dbReference type="ARBA" id="ARBA00022989"/>
    </source>
</evidence>
<dbReference type="InterPro" id="IPR024791">
    <property type="entry name" value="Cyt_c/ubiquinol_Oxase_su3"/>
</dbReference>
<gene>
    <name evidence="19" type="ORF">EI555_012069</name>
</gene>
<proteinExistence type="inferred from homology"/>
<comment type="similarity">
    <text evidence="2 16">Belongs to the cytochrome c oxidase subunit 3 family.</text>
</comment>
<keyword evidence="7" id="KW-0999">Mitochondrion inner membrane</keyword>
<feature type="transmembrane region" description="Helical" evidence="17">
    <location>
        <begin position="250"/>
        <end position="270"/>
    </location>
</feature>
<evidence type="ECO:0000256" key="7">
    <source>
        <dbReference type="ARBA" id="ARBA00022792"/>
    </source>
</evidence>
<evidence type="ECO:0000256" key="5">
    <source>
        <dbReference type="ARBA" id="ARBA00022660"/>
    </source>
</evidence>
<evidence type="ECO:0000256" key="4">
    <source>
        <dbReference type="ARBA" id="ARBA00022448"/>
    </source>
</evidence>
<comment type="catalytic activity">
    <reaction evidence="15">
        <text>a ubiquinone + NADH + 5 H(+)(in) = a ubiquinol + NAD(+) + 4 H(+)(out)</text>
        <dbReference type="Rhea" id="RHEA:29091"/>
        <dbReference type="Rhea" id="RHEA-COMP:9565"/>
        <dbReference type="Rhea" id="RHEA-COMP:9566"/>
        <dbReference type="ChEBI" id="CHEBI:15378"/>
        <dbReference type="ChEBI" id="CHEBI:16389"/>
        <dbReference type="ChEBI" id="CHEBI:17976"/>
        <dbReference type="ChEBI" id="CHEBI:57540"/>
        <dbReference type="ChEBI" id="CHEBI:57945"/>
        <dbReference type="EC" id="7.1.1.2"/>
    </reaction>
</comment>
<dbReference type="InterPro" id="IPR035973">
    <property type="entry name" value="Cyt_c_oxidase_su3-like_sf"/>
</dbReference>
<evidence type="ECO:0000259" key="18">
    <source>
        <dbReference type="PROSITE" id="PS50253"/>
    </source>
</evidence>
<protein>
    <recommendedName>
        <fullName evidence="3 16">Cytochrome c oxidase subunit 3</fullName>
    </recommendedName>
</protein>
<dbReference type="GO" id="GO:0008137">
    <property type="term" value="F:NADH dehydrogenase (ubiquinone) activity"/>
    <property type="evidence" value="ECO:0007669"/>
    <property type="project" value="UniProtKB-EC"/>
</dbReference>
<evidence type="ECO:0000256" key="2">
    <source>
        <dbReference type="ARBA" id="ARBA00010581"/>
    </source>
</evidence>
<feature type="transmembrane region" description="Helical" evidence="17">
    <location>
        <begin position="94"/>
        <end position="111"/>
    </location>
</feature>
<organism evidence="19 20">
    <name type="scientific">Monodon monoceros</name>
    <name type="common">Narwhal</name>
    <name type="synonym">Ceratodon monodon</name>
    <dbReference type="NCBI Taxonomy" id="40151"/>
    <lineage>
        <taxon>Eukaryota</taxon>
        <taxon>Metazoa</taxon>
        <taxon>Chordata</taxon>
        <taxon>Craniata</taxon>
        <taxon>Vertebrata</taxon>
        <taxon>Euteleostomi</taxon>
        <taxon>Mammalia</taxon>
        <taxon>Eutheria</taxon>
        <taxon>Laurasiatheria</taxon>
        <taxon>Artiodactyla</taxon>
        <taxon>Whippomorpha</taxon>
        <taxon>Cetacea</taxon>
        <taxon>Odontoceti</taxon>
        <taxon>Monodontidae</taxon>
        <taxon>Monodon</taxon>
    </lineage>
</organism>
<dbReference type="Pfam" id="PF00510">
    <property type="entry name" value="COX3"/>
    <property type="match status" value="1"/>
</dbReference>